<evidence type="ECO:0000313" key="7">
    <source>
        <dbReference type="EMBL" id="KAF5219025.1"/>
    </source>
</evidence>
<evidence type="ECO:0000256" key="5">
    <source>
        <dbReference type="SAM" id="MobiDB-lite"/>
    </source>
</evidence>
<dbReference type="InterPro" id="IPR001841">
    <property type="entry name" value="Znf_RING"/>
</dbReference>
<dbReference type="PROSITE" id="PS50089">
    <property type="entry name" value="ZF_RING_2"/>
    <property type="match status" value="1"/>
</dbReference>
<keyword evidence="3" id="KW-0862">Zinc</keyword>
<reference evidence="7 8" key="1">
    <citation type="journal article" date="2019" name="Genome Biol. Evol.">
        <title>Nanopore Sequencing Significantly Improves Genome Assembly of the Protozoan Parasite Trypanosoma cruzi.</title>
        <authorList>
            <person name="Diaz-Viraque F."/>
            <person name="Pita S."/>
            <person name="Greif G."/>
            <person name="de Souza R.C.M."/>
            <person name="Iraola G."/>
            <person name="Robello C."/>
        </authorList>
    </citation>
    <scope>NUCLEOTIDE SEQUENCE [LARGE SCALE GENOMIC DNA]</scope>
    <source>
        <strain evidence="7 8">Berenice</strain>
    </source>
</reference>
<dbReference type="Proteomes" id="UP000583944">
    <property type="component" value="Unassembled WGS sequence"/>
</dbReference>
<dbReference type="InterPro" id="IPR013083">
    <property type="entry name" value="Znf_RING/FYVE/PHD"/>
</dbReference>
<dbReference type="PROSITE" id="PS00518">
    <property type="entry name" value="ZF_RING_1"/>
    <property type="match status" value="1"/>
</dbReference>
<keyword evidence="1" id="KW-0479">Metal-binding</keyword>
<proteinExistence type="predicted"/>
<dbReference type="VEuPathDB" id="TriTrypDB:ECC02_008026"/>
<organism evidence="7 8">
    <name type="scientific">Trypanosoma cruzi</name>
    <dbReference type="NCBI Taxonomy" id="5693"/>
    <lineage>
        <taxon>Eukaryota</taxon>
        <taxon>Discoba</taxon>
        <taxon>Euglenozoa</taxon>
        <taxon>Kinetoplastea</taxon>
        <taxon>Metakinetoplastina</taxon>
        <taxon>Trypanosomatida</taxon>
        <taxon>Trypanosomatidae</taxon>
        <taxon>Trypanosoma</taxon>
        <taxon>Schizotrypanum</taxon>
    </lineage>
</organism>
<keyword evidence="2 4" id="KW-0863">Zinc-finger</keyword>
<dbReference type="VEuPathDB" id="TriTrypDB:BCY84_17489"/>
<evidence type="ECO:0000313" key="8">
    <source>
        <dbReference type="Proteomes" id="UP000583944"/>
    </source>
</evidence>
<sequence length="447" mass="50941">MFFFFYMATRHCVLLDCGGVFVFFFSLFFFFASLAAKVMADVAPDGASASRYFQSDSNFGECGVCLCQWVCPLEIFPCRHIFCEACVESVDRCPECSATIEQRRRPNVAILELQKHSKGRCSVCGWVGTFENFNHDHVTCNAKPSSSLNVSSTRPPLGSRVGREYMLDGPETNDAGQSNPDFSSQQEQQQKQQEVRSRASPPKLNANALRPVSSISLSAEGIRRWKETVSCVASDYGLSEDEFKFMRDIWPEFATLNSTRTNLELQWCDACRMLRYMNLPSHPNDVIDLFNMAMQPIEGGCVSFESVCLWSSVYRRDPSRMYNMNRKQYSCLLRYAQIIDIEKTGLFNEDQCRGIGEQMLLRELTDLEWRNIRPLVVARAEEFRGNIACAYPTAVSQGQQVNLSLHEIILLYNRFFDPTKKSTGMARSNNNGLSEALQQRIQFMLMH</sequence>
<name>A0A7J6XXU5_TRYCR</name>
<dbReference type="EMBL" id="JABDHM010000080">
    <property type="protein sequence ID" value="KAF5219025.1"/>
    <property type="molecule type" value="Genomic_DNA"/>
</dbReference>
<gene>
    <name evidence="7" type="ORF">ECC02_008026</name>
</gene>
<feature type="compositionally biased region" description="Polar residues" evidence="5">
    <location>
        <begin position="143"/>
        <end position="154"/>
    </location>
</feature>
<evidence type="ECO:0000256" key="1">
    <source>
        <dbReference type="ARBA" id="ARBA00022723"/>
    </source>
</evidence>
<accession>A0A7J6XXU5</accession>
<dbReference type="Gene3D" id="3.30.40.10">
    <property type="entry name" value="Zinc/RING finger domain, C3HC4 (zinc finger)"/>
    <property type="match status" value="1"/>
</dbReference>
<feature type="domain" description="RING-type" evidence="6">
    <location>
        <begin position="62"/>
        <end position="97"/>
    </location>
</feature>
<dbReference type="SUPFAM" id="SSF57850">
    <property type="entry name" value="RING/U-box"/>
    <property type="match status" value="1"/>
</dbReference>
<comment type="caution">
    <text evidence="7">The sequence shown here is derived from an EMBL/GenBank/DDBJ whole genome shotgun (WGS) entry which is preliminary data.</text>
</comment>
<protein>
    <recommendedName>
        <fullName evidence="6">RING-type domain-containing protein</fullName>
    </recommendedName>
</protein>
<evidence type="ECO:0000256" key="2">
    <source>
        <dbReference type="ARBA" id="ARBA00022771"/>
    </source>
</evidence>
<dbReference type="GO" id="GO:0008270">
    <property type="term" value="F:zinc ion binding"/>
    <property type="evidence" value="ECO:0007669"/>
    <property type="project" value="UniProtKB-KW"/>
</dbReference>
<evidence type="ECO:0000259" key="6">
    <source>
        <dbReference type="PROSITE" id="PS50089"/>
    </source>
</evidence>
<feature type="region of interest" description="Disordered" evidence="5">
    <location>
        <begin position="143"/>
        <end position="206"/>
    </location>
</feature>
<evidence type="ECO:0000256" key="3">
    <source>
        <dbReference type="ARBA" id="ARBA00022833"/>
    </source>
</evidence>
<dbReference type="InterPro" id="IPR017907">
    <property type="entry name" value="Znf_RING_CS"/>
</dbReference>
<evidence type="ECO:0000256" key="4">
    <source>
        <dbReference type="PROSITE-ProRule" id="PRU00175"/>
    </source>
</evidence>
<dbReference type="AlphaFoldDB" id="A0A7J6XXU5"/>
<feature type="compositionally biased region" description="Polar residues" evidence="5">
    <location>
        <begin position="174"/>
        <end position="184"/>
    </location>
</feature>